<proteinExistence type="predicted"/>
<organism evidence="1 2">
    <name type="scientific">Pristionchus fissidentatus</name>
    <dbReference type="NCBI Taxonomy" id="1538716"/>
    <lineage>
        <taxon>Eukaryota</taxon>
        <taxon>Metazoa</taxon>
        <taxon>Ecdysozoa</taxon>
        <taxon>Nematoda</taxon>
        <taxon>Chromadorea</taxon>
        <taxon>Rhabditida</taxon>
        <taxon>Rhabditina</taxon>
        <taxon>Diplogasteromorpha</taxon>
        <taxon>Diplogasteroidea</taxon>
        <taxon>Neodiplogasteridae</taxon>
        <taxon>Pristionchus</taxon>
    </lineage>
</organism>
<gene>
    <name evidence="1" type="ORF">PFISCL1PPCAC_27681</name>
</gene>
<evidence type="ECO:0000313" key="1">
    <source>
        <dbReference type="EMBL" id="GMT36384.1"/>
    </source>
</evidence>
<feature type="non-terminal residue" evidence="1">
    <location>
        <position position="104"/>
    </location>
</feature>
<feature type="non-terminal residue" evidence="1">
    <location>
        <position position="1"/>
    </location>
</feature>
<name>A0AAV5X368_9BILA</name>
<dbReference type="AlphaFoldDB" id="A0AAV5X368"/>
<sequence length="104" mass="11868">LLLVGIGLTSSCSFSDHRENHALHQFRSKLVKRMEMTEEQIKGVNQSAVAEARSLLPMLEHHRNHEEIETIFLMENKYTNIAPPDHLFAIPSSLSGRRIQSAYI</sequence>
<reference evidence="1" key="1">
    <citation type="submission" date="2023-10" db="EMBL/GenBank/DDBJ databases">
        <title>Genome assembly of Pristionchus species.</title>
        <authorList>
            <person name="Yoshida K."/>
            <person name="Sommer R.J."/>
        </authorList>
    </citation>
    <scope>NUCLEOTIDE SEQUENCE</scope>
    <source>
        <strain evidence="1">RS5133</strain>
    </source>
</reference>
<dbReference type="EMBL" id="BTSY01000007">
    <property type="protein sequence ID" value="GMT36384.1"/>
    <property type="molecule type" value="Genomic_DNA"/>
</dbReference>
<comment type="caution">
    <text evidence="1">The sequence shown here is derived from an EMBL/GenBank/DDBJ whole genome shotgun (WGS) entry which is preliminary data.</text>
</comment>
<accession>A0AAV5X368</accession>
<protein>
    <submittedName>
        <fullName evidence="1">Uncharacterized protein</fullName>
    </submittedName>
</protein>
<dbReference type="Proteomes" id="UP001432322">
    <property type="component" value="Unassembled WGS sequence"/>
</dbReference>
<keyword evidence="2" id="KW-1185">Reference proteome</keyword>
<evidence type="ECO:0000313" key="2">
    <source>
        <dbReference type="Proteomes" id="UP001432322"/>
    </source>
</evidence>